<evidence type="ECO:0000313" key="4">
    <source>
        <dbReference type="EMBL" id="EFJ03060.1"/>
    </source>
</evidence>
<sequence length="484" mass="51753">MDDFRRRQRLRAVHDRAPPGLVSRDDSDCISSDPAETVTDRLNKAFESGGQGYKLQLCPGETYTLTDTIFYTAPSQELSTAGYPTGDDRAVLVINGAINNGTGHTTAVDASCDDCDNTSLRNVQIFGNRGDRTITTGGANIEFGGKNSGQLIEYVRSYDPRSWSCLHVAEGGDTCSSVTVQNNDIGPAGVDVFQQWADGISIACRDSIVRNNIVNNPTDGGIVIFGSPGTQVYNNTIEVYNQTLLGGINLVDFGAFKGDYTGTVVHDNTIYGGFATDDDDEDGQTKGENDDDAIIKMGIAIGPRAWFGGNAYNNISSSGTVINNKFSGAFTYGIALTSATNFTVTGNSFTGNYSFIGARGPNCSDNATPSPGAFVVDQKTAVQSTYQTDFVAISDGDSLTCVLPPDGGDYWPYRADPNPSARKHGLSGGAKAGIAIGVIFGVIALGIAAWFIRRWALNRANEQRMYKASRRSQLMANKNPYKAY</sequence>
<dbReference type="InterPro" id="IPR039448">
    <property type="entry name" value="Beta_helix"/>
</dbReference>
<feature type="compositionally biased region" description="Basic and acidic residues" evidence="1">
    <location>
        <begin position="15"/>
        <end position="27"/>
    </location>
</feature>
<dbReference type="SMART" id="SM00710">
    <property type="entry name" value="PbH1"/>
    <property type="match status" value="5"/>
</dbReference>
<keyword evidence="2" id="KW-1133">Transmembrane helix</keyword>
<dbReference type="AlphaFoldDB" id="D8PQF0"/>
<proteinExistence type="predicted"/>
<dbReference type="OrthoDB" id="2587928at2759"/>
<keyword evidence="5" id="KW-1185">Reference proteome</keyword>
<feature type="domain" description="Right handed beta helix" evidence="3">
    <location>
        <begin position="174"/>
        <end position="353"/>
    </location>
</feature>
<dbReference type="Gene3D" id="2.160.20.10">
    <property type="entry name" value="Single-stranded right-handed beta-helix, Pectin lyase-like"/>
    <property type="match status" value="1"/>
</dbReference>
<feature type="transmembrane region" description="Helical" evidence="2">
    <location>
        <begin position="432"/>
        <end position="452"/>
    </location>
</feature>
<dbReference type="InterPro" id="IPR012334">
    <property type="entry name" value="Pectin_lyas_fold"/>
</dbReference>
<keyword evidence="2" id="KW-0472">Membrane</keyword>
<dbReference type="GeneID" id="9587857"/>
<dbReference type="HOGENOM" id="CLU_037535_0_0_1"/>
<feature type="region of interest" description="Disordered" evidence="1">
    <location>
        <begin position="15"/>
        <end position="34"/>
    </location>
</feature>
<dbReference type="RefSeq" id="XP_003037962.1">
    <property type="nucleotide sequence ID" value="XM_003037916.1"/>
</dbReference>
<dbReference type="Proteomes" id="UP000007431">
    <property type="component" value="Unassembled WGS sequence"/>
</dbReference>
<dbReference type="InParanoid" id="D8PQF0"/>
<organism evidence="5">
    <name type="scientific">Schizophyllum commune (strain H4-8 / FGSC 9210)</name>
    <name type="common">Split gill fungus</name>
    <dbReference type="NCBI Taxonomy" id="578458"/>
    <lineage>
        <taxon>Eukaryota</taxon>
        <taxon>Fungi</taxon>
        <taxon>Dikarya</taxon>
        <taxon>Basidiomycota</taxon>
        <taxon>Agaricomycotina</taxon>
        <taxon>Agaricomycetes</taxon>
        <taxon>Agaricomycetidae</taxon>
        <taxon>Agaricales</taxon>
        <taxon>Schizophyllaceae</taxon>
        <taxon>Schizophyllum</taxon>
    </lineage>
</organism>
<dbReference type="KEGG" id="scm:SCHCO_02256552"/>
<evidence type="ECO:0000313" key="5">
    <source>
        <dbReference type="Proteomes" id="UP000007431"/>
    </source>
</evidence>
<dbReference type="InterPro" id="IPR006626">
    <property type="entry name" value="PbH1"/>
</dbReference>
<dbReference type="STRING" id="578458.D8PQF0"/>
<name>D8PQF0_SCHCM</name>
<evidence type="ECO:0000256" key="2">
    <source>
        <dbReference type="SAM" id="Phobius"/>
    </source>
</evidence>
<keyword evidence="2" id="KW-0812">Transmembrane</keyword>
<gene>
    <name evidence="4" type="ORF">SCHCODRAFT_71909</name>
</gene>
<evidence type="ECO:0000256" key="1">
    <source>
        <dbReference type="SAM" id="MobiDB-lite"/>
    </source>
</evidence>
<dbReference type="EMBL" id="GL377302">
    <property type="protein sequence ID" value="EFJ03060.1"/>
    <property type="molecule type" value="Genomic_DNA"/>
</dbReference>
<accession>D8PQF0</accession>
<dbReference type="InterPro" id="IPR022441">
    <property type="entry name" value="Para_beta_helix_rpt-2"/>
</dbReference>
<dbReference type="SUPFAM" id="SSF51126">
    <property type="entry name" value="Pectin lyase-like"/>
    <property type="match status" value="1"/>
</dbReference>
<dbReference type="OMA" id="VVRNNMV"/>
<dbReference type="eggNOG" id="ENOG502RXM4">
    <property type="taxonomic scope" value="Eukaryota"/>
</dbReference>
<dbReference type="VEuPathDB" id="FungiDB:SCHCODRAFT_02256552"/>
<dbReference type="InterPro" id="IPR011050">
    <property type="entry name" value="Pectin_lyase_fold/virulence"/>
</dbReference>
<reference evidence="4 5" key="1">
    <citation type="journal article" date="2010" name="Nat. Biotechnol.">
        <title>Genome sequence of the model mushroom Schizophyllum commune.</title>
        <authorList>
            <person name="Ohm R.A."/>
            <person name="de Jong J.F."/>
            <person name="Lugones L.G."/>
            <person name="Aerts A."/>
            <person name="Kothe E."/>
            <person name="Stajich J.E."/>
            <person name="de Vries R.P."/>
            <person name="Record E."/>
            <person name="Levasseur A."/>
            <person name="Baker S.E."/>
            <person name="Bartholomew K.A."/>
            <person name="Coutinho P.M."/>
            <person name="Erdmann S."/>
            <person name="Fowler T.J."/>
            <person name="Gathman A.C."/>
            <person name="Lombard V."/>
            <person name="Henrissat B."/>
            <person name="Knabe N."/>
            <person name="Kuees U."/>
            <person name="Lilly W.W."/>
            <person name="Lindquist E."/>
            <person name="Lucas S."/>
            <person name="Magnuson J.K."/>
            <person name="Piumi F."/>
            <person name="Raudaskoski M."/>
            <person name="Salamov A."/>
            <person name="Schmutz J."/>
            <person name="Schwarze F.W.M.R."/>
            <person name="vanKuyk P.A."/>
            <person name="Horton J.S."/>
            <person name="Grigoriev I.V."/>
            <person name="Woesten H.A.B."/>
        </authorList>
    </citation>
    <scope>NUCLEOTIDE SEQUENCE [LARGE SCALE GENOMIC DNA]</scope>
    <source>
        <strain evidence="5">H4-8 / FGSC 9210</strain>
    </source>
</reference>
<evidence type="ECO:0000259" key="3">
    <source>
        <dbReference type="Pfam" id="PF13229"/>
    </source>
</evidence>
<dbReference type="NCBIfam" id="TIGR03804">
    <property type="entry name" value="para_beta_helix"/>
    <property type="match status" value="1"/>
</dbReference>
<dbReference type="Pfam" id="PF13229">
    <property type="entry name" value="Beta_helix"/>
    <property type="match status" value="1"/>
</dbReference>
<protein>
    <recommendedName>
        <fullName evidence="3">Right handed beta helix domain-containing protein</fullName>
    </recommendedName>
</protein>